<name>A0A0C3RXX7_PHLG1</name>
<dbReference type="OrthoDB" id="2138242at2759"/>
<dbReference type="AlphaFoldDB" id="A0A0C3RXX7"/>
<accession>A0A0C3RXX7</accession>
<dbReference type="EMBL" id="KN840509">
    <property type="protein sequence ID" value="KIP06826.1"/>
    <property type="molecule type" value="Genomic_DNA"/>
</dbReference>
<gene>
    <name evidence="2" type="ORF">PHLGIDRAFT_443899</name>
</gene>
<feature type="compositionally biased region" description="Polar residues" evidence="1">
    <location>
        <begin position="582"/>
        <end position="607"/>
    </location>
</feature>
<feature type="region of interest" description="Disordered" evidence="1">
    <location>
        <begin position="217"/>
        <end position="327"/>
    </location>
</feature>
<reference evidence="2 3" key="1">
    <citation type="journal article" date="2014" name="PLoS Genet.">
        <title>Analysis of the Phlebiopsis gigantea genome, transcriptome and secretome provides insight into its pioneer colonization strategies of wood.</title>
        <authorList>
            <person name="Hori C."/>
            <person name="Ishida T."/>
            <person name="Igarashi K."/>
            <person name="Samejima M."/>
            <person name="Suzuki H."/>
            <person name="Master E."/>
            <person name="Ferreira P."/>
            <person name="Ruiz-Duenas F.J."/>
            <person name="Held B."/>
            <person name="Canessa P."/>
            <person name="Larrondo L.F."/>
            <person name="Schmoll M."/>
            <person name="Druzhinina I.S."/>
            <person name="Kubicek C.P."/>
            <person name="Gaskell J.A."/>
            <person name="Kersten P."/>
            <person name="St John F."/>
            <person name="Glasner J."/>
            <person name="Sabat G."/>
            <person name="Splinter BonDurant S."/>
            <person name="Syed K."/>
            <person name="Yadav J."/>
            <person name="Mgbeahuruike A.C."/>
            <person name="Kovalchuk A."/>
            <person name="Asiegbu F.O."/>
            <person name="Lackner G."/>
            <person name="Hoffmeister D."/>
            <person name="Rencoret J."/>
            <person name="Gutierrez A."/>
            <person name="Sun H."/>
            <person name="Lindquist E."/>
            <person name="Barry K."/>
            <person name="Riley R."/>
            <person name="Grigoriev I.V."/>
            <person name="Henrissat B."/>
            <person name="Kues U."/>
            <person name="Berka R.M."/>
            <person name="Martinez A.T."/>
            <person name="Covert S.F."/>
            <person name="Blanchette R.A."/>
            <person name="Cullen D."/>
        </authorList>
    </citation>
    <scope>NUCLEOTIDE SEQUENCE [LARGE SCALE GENOMIC DNA]</scope>
    <source>
        <strain evidence="2 3">11061_1 CR5-6</strain>
    </source>
</reference>
<feature type="non-terminal residue" evidence="2">
    <location>
        <position position="628"/>
    </location>
</feature>
<keyword evidence="3" id="KW-1185">Reference proteome</keyword>
<feature type="compositionally biased region" description="Low complexity" evidence="1">
    <location>
        <begin position="249"/>
        <end position="271"/>
    </location>
</feature>
<feature type="compositionally biased region" description="Polar residues" evidence="1">
    <location>
        <begin position="1"/>
        <end position="40"/>
    </location>
</feature>
<feature type="compositionally biased region" description="Polar residues" evidence="1">
    <location>
        <begin position="50"/>
        <end position="60"/>
    </location>
</feature>
<evidence type="ECO:0000256" key="1">
    <source>
        <dbReference type="SAM" id="MobiDB-lite"/>
    </source>
</evidence>
<feature type="region of interest" description="Disordered" evidence="1">
    <location>
        <begin position="1"/>
        <end position="159"/>
    </location>
</feature>
<sequence>MSLTSTHSDMSAHSAQSLPSFAQTFGTPNLSRAPDTNNSLPPIHHRASSPDHSSQSTPQPSREDPSKYASRKRLHSEAVAAEKGTPPSSDRRSPRPPVRIKQEYDGDSVPPLYVASSAQHRPREDDSAASASPNPSKKRRMTIAGINTDVRRPSVDNGISPVVMGFTIRDNDPKALEQVRSMISLKQQQQALIEQRRGSTAGIVVPVAPPEVNIVNPLTASEEHPHLSTKAGPARGGRRSPVPPTFSGPRRSIVASSSAAPAQAMPSSSRHPSPPPVSASTSGHHHSHSQAQLSSQHPPPRPSTDSPPTHTHLHPSASSSSATHALPAPPISFARRRASRQLGGKAKPADLLINPRTTNESLLAPVIQSAPPVSRSGSAQAGPNRFPSMTLPSIPPVMAPGQAAKRYSNGQVPPTPTRLGMPRTAMAAVHPGVPGRSPPTASIPISTALVPPTPASLHHPGYTGEKSAFLTPFEAFYDALSDSKHLKAWLGEQLQKSSGLITSLQRQQAQLEDTVAGLVDKKMAAMREEVYGLRVRVDELEGALRSARAAGFSPKTAHAKHKGKPNGYQGAPSPVVAPVASESYTFPPQRASSPGSEDPSMPNSTAGSPVPFDASRRLSVSAARLDPR</sequence>
<protein>
    <submittedName>
        <fullName evidence="2">Uncharacterized protein</fullName>
    </submittedName>
</protein>
<feature type="region of interest" description="Disordered" evidence="1">
    <location>
        <begin position="551"/>
        <end position="628"/>
    </location>
</feature>
<dbReference type="Proteomes" id="UP000053257">
    <property type="component" value="Unassembled WGS sequence"/>
</dbReference>
<feature type="compositionally biased region" description="Low complexity" evidence="1">
    <location>
        <begin position="303"/>
        <end position="326"/>
    </location>
</feature>
<evidence type="ECO:0000313" key="3">
    <source>
        <dbReference type="Proteomes" id="UP000053257"/>
    </source>
</evidence>
<organism evidence="2 3">
    <name type="scientific">Phlebiopsis gigantea (strain 11061_1 CR5-6)</name>
    <name type="common">White-rot fungus</name>
    <name type="synonym">Peniophora gigantea</name>
    <dbReference type="NCBI Taxonomy" id="745531"/>
    <lineage>
        <taxon>Eukaryota</taxon>
        <taxon>Fungi</taxon>
        <taxon>Dikarya</taxon>
        <taxon>Basidiomycota</taxon>
        <taxon>Agaricomycotina</taxon>
        <taxon>Agaricomycetes</taxon>
        <taxon>Polyporales</taxon>
        <taxon>Phanerochaetaceae</taxon>
        <taxon>Phlebiopsis</taxon>
    </lineage>
</organism>
<evidence type="ECO:0000313" key="2">
    <source>
        <dbReference type="EMBL" id="KIP06826.1"/>
    </source>
</evidence>
<proteinExistence type="predicted"/>
<dbReference type="HOGENOM" id="CLU_015636_0_0_1"/>